<evidence type="ECO:0000313" key="4">
    <source>
        <dbReference type="EMBL" id="MPN26222.1"/>
    </source>
</evidence>
<evidence type="ECO:0000256" key="2">
    <source>
        <dbReference type="ARBA" id="ARBA00023239"/>
    </source>
</evidence>
<feature type="domain" description="3-dehydroquinate synthase C-terminal" evidence="3">
    <location>
        <begin position="19"/>
        <end position="146"/>
    </location>
</feature>
<reference evidence="4" key="1">
    <citation type="submission" date="2019-08" db="EMBL/GenBank/DDBJ databases">
        <authorList>
            <person name="Kucharzyk K."/>
            <person name="Murdoch R.W."/>
            <person name="Higgins S."/>
            <person name="Loffler F."/>
        </authorList>
    </citation>
    <scope>NUCLEOTIDE SEQUENCE</scope>
</reference>
<dbReference type="AlphaFoldDB" id="A0A645GK33"/>
<comment type="caution">
    <text evidence="4">The sequence shown here is derived from an EMBL/GenBank/DDBJ whole genome shotgun (WGS) entry which is preliminary data.</text>
</comment>
<proteinExistence type="predicted"/>
<keyword evidence="1" id="KW-0520">NAD</keyword>
<sequence>MLVDPDLLATLPPRQLAAGFAEAIKAGMIADEALLALFEAGDAEARLEEVLLRALRVKKDVVEQDEKEAGLRRILNFGHTLGHGIESVYGLGGLLHGECVALGMLPMCKTPALRQRLSSILARYQLPTHAAFDPDLVFAAVCHDKKGAGSKTAIVEVEAAGHALVRTVDNEALHQLLVREAKEGIGA</sequence>
<dbReference type="EMBL" id="VSSQ01075675">
    <property type="protein sequence ID" value="MPN26222.1"/>
    <property type="molecule type" value="Genomic_DNA"/>
</dbReference>
<protein>
    <submittedName>
        <fullName evidence="4">3-dehydroquinate synthase</fullName>
        <ecNumber evidence="4">4.2.3.4</ecNumber>
    </submittedName>
</protein>
<name>A0A645GK33_9ZZZZ</name>
<evidence type="ECO:0000256" key="1">
    <source>
        <dbReference type="ARBA" id="ARBA00023027"/>
    </source>
</evidence>
<dbReference type="Gene3D" id="1.20.1090.10">
    <property type="entry name" value="Dehydroquinate synthase-like - alpha domain"/>
    <property type="match status" value="1"/>
</dbReference>
<dbReference type="EC" id="4.2.3.4" evidence="4"/>
<dbReference type="InterPro" id="IPR050071">
    <property type="entry name" value="Dehydroquinate_synthase"/>
</dbReference>
<organism evidence="4">
    <name type="scientific">bioreactor metagenome</name>
    <dbReference type="NCBI Taxonomy" id="1076179"/>
    <lineage>
        <taxon>unclassified sequences</taxon>
        <taxon>metagenomes</taxon>
        <taxon>ecological metagenomes</taxon>
    </lineage>
</organism>
<evidence type="ECO:0000259" key="3">
    <source>
        <dbReference type="Pfam" id="PF24621"/>
    </source>
</evidence>
<dbReference type="GO" id="GO:0003856">
    <property type="term" value="F:3-dehydroquinate synthase activity"/>
    <property type="evidence" value="ECO:0007669"/>
    <property type="project" value="UniProtKB-EC"/>
</dbReference>
<dbReference type="Pfam" id="PF24621">
    <property type="entry name" value="DHQS_C"/>
    <property type="match status" value="1"/>
</dbReference>
<dbReference type="GO" id="GO:0009073">
    <property type="term" value="P:aromatic amino acid family biosynthetic process"/>
    <property type="evidence" value="ECO:0007669"/>
    <property type="project" value="TreeGrafter"/>
</dbReference>
<accession>A0A645GK33</accession>
<gene>
    <name evidence="4" type="primary">aroB_37</name>
    <name evidence="4" type="ORF">SDC9_173646</name>
</gene>
<dbReference type="PANTHER" id="PTHR43622">
    <property type="entry name" value="3-DEHYDROQUINATE SYNTHASE"/>
    <property type="match status" value="1"/>
</dbReference>
<dbReference type="PANTHER" id="PTHR43622:SF7">
    <property type="entry name" value="3-DEHYDROQUINATE SYNTHASE, CHLOROPLASTIC"/>
    <property type="match status" value="1"/>
</dbReference>
<keyword evidence="2 4" id="KW-0456">Lyase</keyword>
<dbReference type="SUPFAM" id="SSF56796">
    <property type="entry name" value="Dehydroquinate synthase-like"/>
    <property type="match status" value="1"/>
</dbReference>
<dbReference type="InterPro" id="IPR056179">
    <property type="entry name" value="DHQS_C"/>
</dbReference>